<dbReference type="EnsemblMetazoa" id="Aqu2.1.28415_001">
    <property type="protein sequence ID" value="Aqu2.1.28415_001"/>
    <property type="gene ID" value="Aqu2.1.28415"/>
</dbReference>
<sequence>MADFWKEGQAKQFLFYPSILAVRATLSYPFVSVYSIYLWNILNHWPFPFF</sequence>
<dbReference type="AlphaFoldDB" id="A0A1X7UKB1"/>
<accession>A0A1X7UKB1</accession>
<keyword evidence="1" id="KW-0472">Membrane</keyword>
<organism evidence="2">
    <name type="scientific">Amphimedon queenslandica</name>
    <name type="common">Sponge</name>
    <dbReference type="NCBI Taxonomy" id="400682"/>
    <lineage>
        <taxon>Eukaryota</taxon>
        <taxon>Metazoa</taxon>
        <taxon>Porifera</taxon>
        <taxon>Demospongiae</taxon>
        <taxon>Heteroscleromorpha</taxon>
        <taxon>Haplosclerida</taxon>
        <taxon>Niphatidae</taxon>
        <taxon>Amphimedon</taxon>
    </lineage>
</organism>
<protein>
    <submittedName>
        <fullName evidence="2">Uncharacterized protein</fullName>
    </submittedName>
</protein>
<proteinExistence type="predicted"/>
<evidence type="ECO:0000313" key="2">
    <source>
        <dbReference type="EnsemblMetazoa" id="Aqu2.1.28415_001"/>
    </source>
</evidence>
<keyword evidence="1" id="KW-1133">Transmembrane helix</keyword>
<feature type="transmembrane region" description="Helical" evidence="1">
    <location>
        <begin position="20"/>
        <end position="42"/>
    </location>
</feature>
<evidence type="ECO:0000256" key="1">
    <source>
        <dbReference type="SAM" id="Phobius"/>
    </source>
</evidence>
<keyword evidence="1" id="KW-0812">Transmembrane</keyword>
<reference evidence="2" key="1">
    <citation type="submission" date="2017-05" db="UniProtKB">
        <authorList>
            <consortium name="EnsemblMetazoa"/>
        </authorList>
    </citation>
    <scope>IDENTIFICATION</scope>
</reference>
<dbReference type="InParanoid" id="A0A1X7UKB1"/>
<name>A0A1X7UKB1_AMPQE</name>